<protein>
    <submittedName>
        <fullName evidence="6">3-oxoacyl-ACP synthase</fullName>
    </submittedName>
</protein>
<proteinExistence type="predicted"/>
<dbReference type="EMBL" id="QUAC01000107">
    <property type="protein sequence ID" value="REK89812.1"/>
    <property type="molecule type" value="Genomic_DNA"/>
</dbReference>
<dbReference type="GO" id="GO:0006633">
    <property type="term" value="P:fatty acid biosynthetic process"/>
    <property type="evidence" value="ECO:0007669"/>
    <property type="project" value="InterPro"/>
</dbReference>
<dbReference type="InterPro" id="IPR013751">
    <property type="entry name" value="ACP_syn_III_N"/>
</dbReference>
<keyword evidence="3" id="KW-0012">Acyltransferase</keyword>
<dbReference type="InterPro" id="IPR016039">
    <property type="entry name" value="Thiolase-like"/>
</dbReference>
<evidence type="ECO:0000259" key="4">
    <source>
        <dbReference type="Pfam" id="PF08541"/>
    </source>
</evidence>
<dbReference type="Pfam" id="PF08545">
    <property type="entry name" value="ACP_syn_III"/>
    <property type="match status" value="1"/>
</dbReference>
<dbReference type="Gene3D" id="3.40.47.10">
    <property type="match status" value="2"/>
</dbReference>
<evidence type="ECO:0000256" key="2">
    <source>
        <dbReference type="ARBA" id="ARBA00022679"/>
    </source>
</evidence>
<accession>A0A371Q565</accession>
<organism evidence="6 7">
    <name type="scientific">Streptomyces inhibens</name>
    <dbReference type="NCBI Taxonomy" id="2293571"/>
    <lineage>
        <taxon>Bacteria</taxon>
        <taxon>Bacillati</taxon>
        <taxon>Actinomycetota</taxon>
        <taxon>Actinomycetes</taxon>
        <taxon>Kitasatosporales</taxon>
        <taxon>Streptomycetaceae</taxon>
        <taxon>Streptomyces</taxon>
    </lineage>
</organism>
<comment type="caution">
    <text evidence="6">The sequence shown here is derived from an EMBL/GenBank/DDBJ whole genome shotgun (WGS) entry which is preliminary data.</text>
</comment>
<evidence type="ECO:0000313" key="6">
    <source>
        <dbReference type="EMBL" id="REK89812.1"/>
    </source>
</evidence>
<dbReference type="Pfam" id="PF08541">
    <property type="entry name" value="ACP_syn_III_C"/>
    <property type="match status" value="1"/>
</dbReference>
<dbReference type="PANTHER" id="PTHR34069">
    <property type="entry name" value="3-OXOACYL-[ACYL-CARRIER-PROTEIN] SYNTHASE 3"/>
    <property type="match status" value="1"/>
</dbReference>
<dbReference type="InterPro" id="IPR013747">
    <property type="entry name" value="ACP_syn_III_C"/>
</dbReference>
<dbReference type="RefSeq" id="WP_128507033.1">
    <property type="nucleotide sequence ID" value="NZ_QUAC01000107.1"/>
</dbReference>
<gene>
    <name evidence="6" type="ORF">DY245_13550</name>
</gene>
<dbReference type="Proteomes" id="UP000262477">
    <property type="component" value="Unassembled WGS sequence"/>
</dbReference>
<feature type="domain" description="Beta-ketoacyl-[acyl-carrier-protein] synthase III C-terminal" evidence="4">
    <location>
        <begin position="247"/>
        <end position="337"/>
    </location>
</feature>
<reference evidence="6 7" key="1">
    <citation type="submission" date="2018-08" db="EMBL/GenBank/DDBJ databases">
        <title>Streptomyces NEAU-D10 sp. nov., a novel Actinomycete isolated from soil.</title>
        <authorList>
            <person name="Jin L."/>
        </authorList>
    </citation>
    <scope>NUCLEOTIDE SEQUENCE [LARGE SCALE GENOMIC DNA]</scope>
    <source>
        <strain evidence="6 7">NEAU-D10</strain>
    </source>
</reference>
<dbReference type="CDD" id="cd00827">
    <property type="entry name" value="init_cond_enzymes"/>
    <property type="match status" value="1"/>
</dbReference>
<sequence>MRYDDLWIKGTGSYLGELRPVAPDIAAGRYAEKDAREAGTVSVSTADLAPPEMAVRAGRDALAAAGTTRPSSTLHLHGSTYFQGLDMWPAACWIAGQLLGETLDTLSMQASALSNSSLACLELAGSLLAGRPDLSGALLTCADRFAPPGVDRWNIDSGMAFGDGAAAAVLGRGGGALRVLSVVSYTDTSLEGLQRGDEAFHPVSPTALETLPMRRRAREFFAQGTMAPKEARQRSVDAVQRVVTAALDEAGCSIGEARWVVPPFVGRRLFESGFVEPLGLDPERTLFEFGLTTGHLGSVDQLLSLDHLLGNGLLRPGDRVVLIGTGMGFTFTCAVLTA</sequence>
<keyword evidence="1" id="KW-0963">Cytoplasm</keyword>
<dbReference type="AlphaFoldDB" id="A0A371Q565"/>
<dbReference type="GO" id="GO:0044550">
    <property type="term" value="P:secondary metabolite biosynthetic process"/>
    <property type="evidence" value="ECO:0007669"/>
    <property type="project" value="TreeGrafter"/>
</dbReference>
<keyword evidence="7" id="KW-1185">Reference proteome</keyword>
<dbReference type="GO" id="GO:0004315">
    <property type="term" value="F:3-oxoacyl-[acyl-carrier-protein] synthase activity"/>
    <property type="evidence" value="ECO:0007669"/>
    <property type="project" value="InterPro"/>
</dbReference>
<evidence type="ECO:0000256" key="3">
    <source>
        <dbReference type="ARBA" id="ARBA00023315"/>
    </source>
</evidence>
<dbReference type="PANTHER" id="PTHR34069:SF2">
    <property type="entry name" value="BETA-KETOACYL-[ACYL-CARRIER-PROTEIN] SYNTHASE III"/>
    <property type="match status" value="1"/>
</dbReference>
<name>A0A371Q565_STRIH</name>
<evidence type="ECO:0000259" key="5">
    <source>
        <dbReference type="Pfam" id="PF08545"/>
    </source>
</evidence>
<evidence type="ECO:0000313" key="7">
    <source>
        <dbReference type="Proteomes" id="UP000262477"/>
    </source>
</evidence>
<dbReference type="SUPFAM" id="SSF53901">
    <property type="entry name" value="Thiolase-like"/>
    <property type="match status" value="2"/>
</dbReference>
<dbReference type="OrthoDB" id="7055207at2"/>
<evidence type="ECO:0000256" key="1">
    <source>
        <dbReference type="ARBA" id="ARBA00022490"/>
    </source>
</evidence>
<feature type="domain" description="Beta-ketoacyl-[acyl-carrier-protein] synthase III N-terminal" evidence="5">
    <location>
        <begin position="113"/>
        <end position="187"/>
    </location>
</feature>
<keyword evidence="2" id="KW-0808">Transferase</keyword>